<evidence type="ECO:0000313" key="1">
    <source>
        <dbReference type="EMBL" id="MDC0722422.1"/>
    </source>
</evidence>
<gene>
    <name evidence="1" type="ORF">POL25_36370</name>
</gene>
<evidence type="ECO:0000313" key="2">
    <source>
        <dbReference type="Proteomes" id="UP001221686"/>
    </source>
</evidence>
<name>A0ABT5E986_9BACT</name>
<dbReference type="EMBL" id="JAQNDL010000003">
    <property type="protein sequence ID" value="MDC0722422.1"/>
    <property type="molecule type" value="Genomic_DNA"/>
</dbReference>
<dbReference type="RefSeq" id="WP_272090952.1">
    <property type="nucleotide sequence ID" value="NZ_JAQNDL010000003.1"/>
</dbReference>
<organism evidence="1 2">
    <name type="scientific">Nannocystis bainbridge</name>
    <dbReference type="NCBI Taxonomy" id="2995303"/>
    <lineage>
        <taxon>Bacteria</taxon>
        <taxon>Pseudomonadati</taxon>
        <taxon>Myxococcota</taxon>
        <taxon>Polyangia</taxon>
        <taxon>Nannocystales</taxon>
        <taxon>Nannocystaceae</taxon>
        <taxon>Nannocystis</taxon>
    </lineage>
</organism>
<sequence>MPAPKLLLVVPPATVLAHAAARFPADPAARLRFRADADQPDCFYIEVHSGASPRAYRVCVSPAPGGSQLEFPPDLGDAASAVTAVFVVGLVAATWHSLGFLSLLLALPSAVLLRVAAESAASRAEQSEVFAALVTAFEPLRGPGFPYRAVRDTRPLRSGA</sequence>
<comment type="caution">
    <text evidence="1">The sequence shown here is derived from an EMBL/GenBank/DDBJ whole genome shotgun (WGS) entry which is preliminary data.</text>
</comment>
<dbReference type="Proteomes" id="UP001221686">
    <property type="component" value="Unassembled WGS sequence"/>
</dbReference>
<reference evidence="1 2" key="1">
    <citation type="submission" date="2022-11" db="EMBL/GenBank/DDBJ databases">
        <title>Minimal conservation of predation-associated metabolite biosynthetic gene clusters underscores biosynthetic potential of Myxococcota including descriptions for ten novel species: Archangium lansinium sp. nov., Myxococcus landrumus sp. nov., Nannocystis bai.</title>
        <authorList>
            <person name="Ahearne A."/>
            <person name="Stevens C."/>
            <person name="Dowd S."/>
        </authorList>
    </citation>
    <scope>NUCLEOTIDE SEQUENCE [LARGE SCALE GENOMIC DNA]</scope>
    <source>
        <strain evidence="1 2">BB15-2</strain>
    </source>
</reference>
<keyword evidence="2" id="KW-1185">Reference proteome</keyword>
<proteinExistence type="predicted"/>
<accession>A0ABT5E986</accession>
<protein>
    <submittedName>
        <fullName evidence="1">Uncharacterized protein</fullName>
    </submittedName>
</protein>